<evidence type="ECO:0000256" key="1">
    <source>
        <dbReference type="SAM" id="MobiDB-lite"/>
    </source>
</evidence>
<feature type="region of interest" description="Disordered" evidence="1">
    <location>
        <begin position="125"/>
        <end position="242"/>
    </location>
</feature>
<reference evidence="2" key="1">
    <citation type="submission" date="2021-01" db="EMBL/GenBank/DDBJ databases">
        <authorList>
            <person name="Corre E."/>
            <person name="Pelletier E."/>
            <person name="Niang G."/>
            <person name="Scheremetjew M."/>
            <person name="Finn R."/>
            <person name="Kale V."/>
            <person name="Holt S."/>
            <person name="Cochrane G."/>
            <person name="Meng A."/>
            <person name="Brown T."/>
            <person name="Cohen L."/>
        </authorList>
    </citation>
    <scope>NUCLEOTIDE SEQUENCE</scope>
    <source>
        <strain evidence="2">CCMP127</strain>
    </source>
</reference>
<name>A0A7S3L7A8_9STRA</name>
<organism evidence="2">
    <name type="scientific">Amphora coffeiformis</name>
    <dbReference type="NCBI Taxonomy" id="265554"/>
    <lineage>
        <taxon>Eukaryota</taxon>
        <taxon>Sar</taxon>
        <taxon>Stramenopiles</taxon>
        <taxon>Ochrophyta</taxon>
        <taxon>Bacillariophyta</taxon>
        <taxon>Bacillariophyceae</taxon>
        <taxon>Bacillariophycidae</taxon>
        <taxon>Thalassiophysales</taxon>
        <taxon>Catenulaceae</taxon>
        <taxon>Amphora</taxon>
    </lineage>
</organism>
<dbReference type="AlphaFoldDB" id="A0A7S3L7A8"/>
<dbReference type="EMBL" id="HBIM01010972">
    <property type="protein sequence ID" value="CAE0411822.1"/>
    <property type="molecule type" value="Transcribed_RNA"/>
</dbReference>
<gene>
    <name evidence="2" type="ORF">ACOF00016_LOCUS9108</name>
</gene>
<protein>
    <submittedName>
        <fullName evidence="2">Uncharacterized protein</fullName>
    </submittedName>
</protein>
<evidence type="ECO:0000313" key="2">
    <source>
        <dbReference type="EMBL" id="CAE0411822.1"/>
    </source>
</evidence>
<sequence>MMLSVPTTCSDDRSNHVCTGSYLNFSKSPKGHIDTLAMDDDDDNKSSIVSAFEFWSDADDSCSETEPASFSMSSYSSLLGPNMNAGRVSATLNDSWCEKDETKHFLNNDEIELLINALQYDDLNSEESKATKKKSKRKDKESEKLKKKKKGSTKSSSTKSKTEKKKVRVEKKSRRKEGKNRKSTGLPVVKADEDTTVQQRNSEEIESVSKELSTIPEPQLKVTKNDYDGVREETTETTQDETELSFDLDDLIESTLSNPIAMQQLQQKSCPSLVFRSRPIGQPRFTPIPNYVVPARPGPVVKPAVVEVEESPAKEEEENDMVQRFSESEGDLYQKRREHGFKDLGLLQHIETCVNIRSNLRPVGDPEVLRKAKLAEYMERFRREKPRGRKTHGLSLVDVQIKLANLRKTETRHIYGNNLQAEHHLANDGGRDDV</sequence>
<proteinExistence type="predicted"/>
<feature type="compositionally biased region" description="Basic and acidic residues" evidence="1">
    <location>
        <begin position="223"/>
        <end position="234"/>
    </location>
</feature>
<feature type="compositionally biased region" description="Basic residues" evidence="1">
    <location>
        <begin position="162"/>
        <end position="182"/>
    </location>
</feature>
<accession>A0A7S3L7A8</accession>